<dbReference type="STRING" id="407821.A0A087UG89"/>
<dbReference type="OrthoDB" id="2960936at2759"/>
<keyword evidence="2" id="KW-1185">Reference proteome</keyword>
<dbReference type="Proteomes" id="UP000054359">
    <property type="component" value="Unassembled WGS sequence"/>
</dbReference>
<dbReference type="GO" id="GO:0008233">
    <property type="term" value="F:peptidase activity"/>
    <property type="evidence" value="ECO:0007669"/>
    <property type="project" value="UniProtKB-KW"/>
</dbReference>
<keyword evidence="1" id="KW-0378">Hydrolase</keyword>
<evidence type="ECO:0000313" key="2">
    <source>
        <dbReference type="Proteomes" id="UP000054359"/>
    </source>
</evidence>
<proteinExistence type="predicted"/>
<sequence length="62" mass="7444">MELYNYFTSANGETSVELLKKEFKDFPFTLDFVWILGKKYNALHDIEELRAVISSKIWFSYR</sequence>
<keyword evidence="1" id="KW-0645">Protease</keyword>
<dbReference type="SUPFAM" id="SSF54001">
    <property type="entry name" value="Cysteine proteinases"/>
    <property type="match status" value="1"/>
</dbReference>
<feature type="non-terminal residue" evidence="1">
    <location>
        <position position="62"/>
    </location>
</feature>
<organism evidence="1 2">
    <name type="scientific">Stegodyphus mimosarum</name>
    <name type="common">African social velvet spider</name>
    <dbReference type="NCBI Taxonomy" id="407821"/>
    <lineage>
        <taxon>Eukaryota</taxon>
        <taxon>Metazoa</taxon>
        <taxon>Ecdysozoa</taxon>
        <taxon>Arthropoda</taxon>
        <taxon>Chelicerata</taxon>
        <taxon>Arachnida</taxon>
        <taxon>Araneae</taxon>
        <taxon>Araneomorphae</taxon>
        <taxon>Entelegynae</taxon>
        <taxon>Eresoidea</taxon>
        <taxon>Eresidae</taxon>
        <taxon>Stegodyphus</taxon>
    </lineage>
</organism>
<evidence type="ECO:0000313" key="1">
    <source>
        <dbReference type="EMBL" id="KFM76378.1"/>
    </source>
</evidence>
<name>A0A087UG89_STEMI</name>
<dbReference type="EMBL" id="KK119676">
    <property type="protein sequence ID" value="KFM76378.1"/>
    <property type="molecule type" value="Genomic_DNA"/>
</dbReference>
<dbReference type="InterPro" id="IPR038765">
    <property type="entry name" value="Papain-like_cys_pep_sf"/>
</dbReference>
<protein>
    <submittedName>
        <fullName evidence="1">Cysteine protease ATG4B</fullName>
    </submittedName>
</protein>
<gene>
    <name evidence="1" type="ORF">X975_20829</name>
</gene>
<dbReference type="GO" id="GO:0006508">
    <property type="term" value="P:proteolysis"/>
    <property type="evidence" value="ECO:0007669"/>
    <property type="project" value="UniProtKB-KW"/>
</dbReference>
<accession>A0A087UG89</accession>
<dbReference type="AlphaFoldDB" id="A0A087UG89"/>
<reference evidence="1 2" key="1">
    <citation type="submission" date="2013-11" db="EMBL/GenBank/DDBJ databases">
        <title>Genome sequencing of Stegodyphus mimosarum.</title>
        <authorList>
            <person name="Bechsgaard J."/>
        </authorList>
    </citation>
    <scope>NUCLEOTIDE SEQUENCE [LARGE SCALE GENOMIC DNA]</scope>
</reference>